<protein>
    <submittedName>
        <fullName evidence="2">Transposase</fullName>
    </submittedName>
</protein>
<dbReference type="Proteomes" id="UP000321157">
    <property type="component" value="Unassembled WGS sequence"/>
</dbReference>
<evidence type="ECO:0000313" key="3">
    <source>
        <dbReference type="Proteomes" id="UP000321157"/>
    </source>
</evidence>
<name>A0A511VBF6_9BACL</name>
<dbReference type="AlphaFoldDB" id="A0A511VBF6"/>
<reference evidence="2 3" key="1">
    <citation type="submission" date="2019-07" db="EMBL/GenBank/DDBJ databases">
        <title>Whole genome shotgun sequence of Aneurinibacillus danicus NBRC 102444.</title>
        <authorList>
            <person name="Hosoyama A."/>
            <person name="Uohara A."/>
            <person name="Ohji S."/>
            <person name="Ichikawa N."/>
        </authorList>
    </citation>
    <scope>NUCLEOTIDE SEQUENCE [LARGE SCALE GENOMIC DNA]</scope>
    <source>
        <strain evidence="2 3">NBRC 102444</strain>
    </source>
</reference>
<dbReference type="PANTHER" id="PTHR35586:SF1">
    <property type="entry name" value="SLL1691 PROTEIN"/>
    <property type="match status" value="1"/>
</dbReference>
<accession>A0A511VBF6</accession>
<evidence type="ECO:0000256" key="1">
    <source>
        <dbReference type="SAM" id="MobiDB-lite"/>
    </source>
</evidence>
<proteinExistence type="predicted"/>
<gene>
    <name evidence="2" type="ORF">ADA01nite_23530</name>
</gene>
<organism evidence="2 3">
    <name type="scientific">Aneurinibacillus danicus</name>
    <dbReference type="NCBI Taxonomy" id="267746"/>
    <lineage>
        <taxon>Bacteria</taxon>
        <taxon>Bacillati</taxon>
        <taxon>Bacillota</taxon>
        <taxon>Bacilli</taxon>
        <taxon>Bacillales</taxon>
        <taxon>Paenibacillaceae</taxon>
        <taxon>Aneurinibacillus group</taxon>
        <taxon>Aneurinibacillus</taxon>
    </lineage>
</organism>
<sequence>MRTLNGRTPVFCDNCEERRRNKSLKGEKRRVDLLVETRLKGEESLIIIHVEPQSYEQTAFHDRMFIYFSRLYEKYRRRILPIAVFSYDKVKEEPDTLHISFPFFDVMTFRFLKVELKRKNWRDYIQQDNPIAAALLSKMGYTPEERVEVKKEFLRMLVRLEQDPARMTLLTGFFETYLPLSEEEEQHLRMELQKLDPDEEGRIMELTTSWHEKGRQEGRLEGRLEGRQEGRQEGKREAVHVLLQAKFGDAAKALHEDIQKLTKEEHIDELLLKVTVAPSLQEVKDFIQEKVPKQIEKKRLQ</sequence>
<comment type="caution">
    <text evidence="2">The sequence shown here is derived from an EMBL/GenBank/DDBJ whole genome shotgun (WGS) entry which is preliminary data.</text>
</comment>
<dbReference type="EMBL" id="BJXX01000103">
    <property type="protein sequence ID" value="GEN34893.1"/>
    <property type="molecule type" value="Genomic_DNA"/>
</dbReference>
<keyword evidence="3" id="KW-1185">Reference proteome</keyword>
<evidence type="ECO:0000313" key="2">
    <source>
        <dbReference type="EMBL" id="GEN34893.1"/>
    </source>
</evidence>
<dbReference type="OrthoDB" id="419816at2"/>
<feature type="region of interest" description="Disordered" evidence="1">
    <location>
        <begin position="213"/>
        <end position="232"/>
    </location>
</feature>
<dbReference type="RefSeq" id="WP_146810147.1">
    <property type="nucleotide sequence ID" value="NZ_BJXX01000103.1"/>
</dbReference>
<dbReference type="PANTHER" id="PTHR35586">
    <property type="entry name" value="SLL1691 PROTEIN"/>
    <property type="match status" value="1"/>
</dbReference>